<evidence type="ECO:0000256" key="2">
    <source>
        <dbReference type="ARBA" id="ARBA00022481"/>
    </source>
</evidence>
<comment type="caution">
    <text evidence="6">The sequence shown here is derived from an EMBL/GenBank/DDBJ whole genome shotgun (WGS) entry which is preliminary data.</text>
</comment>
<dbReference type="NCBIfam" id="NF007848">
    <property type="entry name" value="PRK10557.1"/>
    <property type="match status" value="1"/>
</dbReference>
<name>A0A8H9YNC2_9PSED</name>
<dbReference type="NCBIfam" id="TIGR02532">
    <property type="entry name" value="IV_pilin_GFxxxE"/>
    <property type="match status" value="1"/>
</dbReference>
<evidence type="ECO:0000256" key="4">
    <source>
        <dbReference type="ARBA" id="ARBA00022989"/>
    </source>
</evidence>
<dbReference type="EMBL" id="JABWQF010000002">
    <property type="protein sequence ID" value="MBC3290937.1"/>
    <property type="molecule type" value="Genomic_DNA"/>
</dbReference>
<keyword evidence="4" id="KW-1133">Transmembrane helix</keyword>
<protein>
    <submittedName>
        <fullName evidence="6">Prepilin peptidase-dependent protein</fullName>
    </submittedName>
</protein>
<dbReference type="AlphaFoldDB" id="A0A8H9YNC2"/>
<dbReference type="PIRSF" id="PIRSF004525">
    <property type="entry name" value="Pilin_peptidase-dep_B_prd"/>
    <property type="match status" value="1"/>
</dbReference>
<dbReference type="InterPro" id="IPR012902">
    <property type="entry name" value="N_methyl_site"/>
</dbReference>
<keyword evidence="2" id="KW-0488">Methylation</keyword>
<keyword evidence="3" id="KW-0812">Transmembrane</keyword>
<evidence type="ECO:0000313" key="6">
    <source>
        <dbReference type="EMBL" id="MBC3290937.1"/>
    </source>
</evidence>
<dbReference type="GO" id="GO:0016020">
    <property type="term" value="C:membrane"/>
    <property type="evidence" value="ECO:0007669"/>
    <property type="project" value="UniProtKB-SubCell"/>
</dbReference>
<dbReference type="Pfam" id="PF07963">
    <property type="entry name" value="N_methyl"/>
    <property type="match status" value="1"/>
</dbReference>
<dbReference type="PANTHER" id="PTHR39583">
    <property type="entry name" value="TYPE II SECRETION SYSTEM PROTEIN J-RELATED"/>
    <property type="match status" value="1"/>
</dbReference>
<gene>
    <name evidence="6" type="ORF">HU722_05325</name>
</gene>
<proteinExistence type="predicted"/>
<dbReference type="InterPro" id="IPR051621">
    <property type="entry name" value="T2SS_protein_J"/>
</dbReference>
<dbReference type="PANTHER" id="PTHR39583:SF3">
    <property type="entry name" value="PREPILIN PEPTIDASE-DEPENDENT PROTEIN B"/>
    <property type="match status" value="1"/>
</dbReference>
<dbReference type="InterPro" id="IPR016419">
    <property type="entry name" value="Prepilin_Pept-dep_B_prd"/>
</dbReference>
<accession>A0A8H9YNC2</accession>
<sequence>MSIKQRGFSLTEVLLAMAIGSILLLSTARFLPGLQRASLMQERQQELEEEVWLRISTIGKQLQRAGYCAGLCQGQALSIGRAGSCVIVQWDANSNGRWENAAQTETEQTGFRLEGGTLEIQRGAITCDGKGWDKLTDPASILIKRFSVSKTQTSGFSPEFTIELAASRVGLQTEPYQATYRVTGFNL</sequence>
<dbReference type="GO" id="GO:0015628">
    <property type="term" value="P:protein secretion by the type II secretion system"/>
    <property type="evidence" value="ECO:0007669"/>
    <property type="project" value="TreeGrafter"/>
</dbReference>
<organism evidence="6">
    <name type="scientific">Pseudomonas tritici</name>
    <dbReference type="NCBI Taxonomy" id="2745518"/>
    <lineage>
        <taxon>Bacteria</taxon>
        <taxon>Pseudomonadati</taxon>
        <taxon>Pseudomonadota</taxon>
        <taxon>Gammaproteobacteria</taxon>
        <taxon>Pseudomonadales</taxon>
        <taxon>Pseudomonadaceae</taxon>
        <taxon>Pseudomonas</taxon>
    </lineage>
</organism>
<reference evidence="6" key="1">
    <citation type="journal article" date="2020" name="Microorganisms">
        <title>Reliable Identification of Environmental Pseudomonas Isolates Using the rpoD Gene.</title>
        <authorList>
            <consortium name="The Broad Institute Genome Sequencing Platform"/>
            <person name="Girard L."/>
            <person name="Lood C."/>
            <person name="Rokni-Zadeh H."/>
            <person name="van Noort V."/>
            <person name="Lavigne R."/>
            <person name="De Mot R."/>
        </authorList>
    </citation>
    <scope>NUCLEOTIDE SEQUENCE [LARGE SCALE GENOMIC DNA]</scope>
    <source>
        <strain evidence="6">SWRI145</strain>
    </source>
</reference>
<evidence type="ECO:0000256" key="5">
    <source>
        <dbReference type="ARBA" id="ARBA00023136"/>
    </source>
</evidence>
<evidence type="ECO:0000256" key="1">
    <source>
        <dbReference type="ARBA" id="ARBA00004167"/>
    </source>
</evidence>
<keyword evidence="5" id="KW-0472">Membrane</keyword>
<comment type="subcellular location">
    <subcellularLocation>
        <location evidence="1">Membrane</location>
        <topology evidence="1">Single-pass membrane protein</topology>
    </subcellularLocation>
</comment>
<evidence type="ECO:0000256" key="3">
    <source>
        <dbReference type="ARBA" id="ARBA00022692"/>
    </source>
</evidence>